<dbReference type="Proteomes" id="UP001056120">
    <property type="component" value="Linkage Group LG12"/>
</dbReference>
<accession>A0ACB9HJ45</accession>
<reference evidence="1 2" key="2">
    <citation type="journal article" date="2022" name="Mol. Ecol. Resour.">
        <title>The genomes of chicory, endive, great burdock and yacon provide insights into Asteraceae paleo-polyploidization history and plant inulin production.</title>
        <authorList>
            <person name="Fan W."/>
            <person name="Wang S."/>
            <person name="Wang H."/>
            <person name="Wang A."/>
            <person name="Jiang F."/>
            <person name="Liu H."/>
            <person name="Zhao H."/>
            <person name="Xu D."/>
            <person name="Zhang Y."/>
        </authorList>
    </citation>
    <scope>NUCLEOTIDE SEQUENCE [LARGE SCALE GENOMIC DNA]</scope>
    <source>
        <strain evidence="2">cv. Yunnan</strain>
        <tissue evidence="1">Leaves</tissue>
    </source>
</reference>
<evidence type="ECO:0000313" key="1">
    <source>
        <dbReference type="EMBL" id="KAI3795501.1"/>
    </source>
</evidence>
<gene>
    <name evidence="1" type="ORF">L1987_38156</name>
</gene>
<proteinExistence type="predicted"/>
<sequence length="172" mass="17910">MAPIVISSELDKGARPIQSDARSGIPSLQAMNLEKDACRVNKEQSTVPGSNTSSELSSDSVRDVDYRADKVGLSTPPSSAGKTSSAGQAGKPIMHSAGKMGSAGSIGLASTGSTDNFPMPTPLFSSSFKAKLMESLGKVSAGKPEFDLIRGAKYWNLDLFQQLLQGKTVEGG</sequence>
<comment type="caution">
    <text evidence="1">The sequence shown here is derived from an EMBL/GenBank/DDBJ whole genome shotgun (WGS) entry which is preliminary data.</text>
</comment>
<dbReference type="EMBL" id="CM042029">
    <property type="protein sequence ID" value="KAI3795501.1"/>
    <property type="molecule type" value="Genomic_DNA"/>
</dbReference>
<protein>
    <submittedName>
        <fullName evidence="1">Uncharacterized protein</fullName>
    </submittedName>
</protein>
<organism evidence="1 2">
    <name type="scientific">Smallanthus sonchifolius</name>
    <dbReference type="NCBI Taxonomy" id="185202"/>
    <lineage>
        <taxon>Eukaryota</taxon>
        <taxon>Viridiplantae</taxon>
        <taxon>Streptophyta</taxon>
        <taxon>Embryophyta</taxon>
        <taxon>Tracheophyta</taxon>
        <taxon>Spermatophyta</taxon>
        <taxon>Magnoliopsida</taxon>
        <taxon>eudicotyledons</taxon>
        <taxon>Gunneridae</taxon>
        <taxon>Pentapetalae</taxon>
        <taxon>asterids</taxon>
        <taxon>campanulids</taxon>
        <taxon>Asterales</taxon>
        <taxon>Asteraceae</taxon>
        <taxon>Asteroideae</taxon>
        <taxon>Heliantheae alliance</taxon>
        <taxon>Millerieae</taxon>
        <taxon>Smallanthus</taxon>
    </lineage>
</organism>
<name>A0ACB9HJ45_9ASTR</name>
<keyword evidence="2" id="KW-1185">Reference proteome</keyword>
<reference evidence="2" key="1">
    <citation type="journal article" date="2022" name="Mol. Ecol. Resour.">
        <title>The genomes of chicory, endive, great burdock and yacon provide insights into Asteraceae palaeo-polyploidization history and plant inulin production.</title>
        <authorList>
            <person name="Fan W."/>
            <person name="Wang S."/>
            <person name="Wang H."/>
            <person name="Wang A."/>
            <person name="Jiang F."/>
            <person name="Liu H."/>
            <person name="Zhao H."/>
            <person name="Xu D."/>
            <person name="Zhang Y."/>
        </authorList>
    </citation>
    <scope>NUCLEOTIDE SEQUENCE [LARGE SCALE GENOMIC DNA]</scope>
    <source>
        <strain evidence="2">cv. Yunnan</strain>
    </source>
</reference>
<evidence type="ECO:0000313" key="2">
    <source>
        <dbReference type="Proteomes" id="UP001056120"/>
    </source>
</evidence>